<reference evidence="2" key="1">
    <citation type="submission" date="2016-09" db="EMBL/GenBank/DDBJ databases">
        <authorList>
            <person name="Jeantristanb JTB J.-T."/>
            <person name="Ricardo R."/>
        </authorList>
    </citation>
    <scope>NUCLEOTIDE SEQUENCE [LARGE SCALE GENOMIC DNA]</scope>
</reference>
<sequence>MPPNDTIIAAFNSLVQDLSRKGHPCQLVQVLRVINVDNVSAYAHAVGDYSAFIHFDNNNLFQQSQILKDILPTRMSLATRGIAVTAVRHDYEKEAALEGGFVRFQISTLDSLVTRLLFLSSSMRSRNPSSIPPLDLRPIHGPCPLLCAFFAPRAL</sequence>
<keyword evidence="2" id="KW-1185">Reference proteome</keyword>
<dbReference type="EMBL" id="FMSP01000002">
    <property type="protein sequence ID" value="SCV67511.1"/>
    <property type="molecule type" value="Genomic_DNA"/>
</dbReference>
<dbReference type="AlphaFoldDB" id="A0A238F660"/>
<proteinExistence type="predicted"/>
<protein>
    <submittedName>
        <fullName evidence="1">BQ2448_5122 protein</fullName>
    </submittedName>
</protein>
<name>A0A238F660_9BASI</name>
<evidence type="ECO:0000313" key="1">
    <source>
        <dbReference type="EMBL" id="SCV67511.1"/>
    </source>
</evidence>
<accession>A0A238F660</accession>
<organism evidence="1 2">
    <name type="scientific">Microbotryum intermedium</name>
    <dbReference type="NCBI Taxonomy" id="269621"/>
    <lineage>
        <taxon>Eukaryota</taxon>
        <taxon>Fungi</taxon>
        <taxon>Dikarya</taxon>
        <taxon>Basidiomycota</taxon>
        <taxon>Pucciniomycotina</taxon>
        <taxon>Microbotryomycetes</taxon>
        <taxon>Microbotryales</taxon>
        <taxon>Microbotryaceae</taxon>
        <taxon>Microbotryum</taxon>
    </lineage>
</organism>
<dbReference type="Proteomes" id="UP000198372">
    <property type="component" value="Unassembled WGS sequence"/>
</dbReference>
<gene>
    <name evidence="1" type="ORF">BQ2448_5122</name>
</gene>
<dbReference type="STRING" id="269621.A0A238F660"/>
<evidence type="ECO:0000313" key="2">
    <source>
        <dbReference type="Proteomes" id="UP000198372"/>
    </source>
</evidence>
<dbReference type="OrthoDB" id="2539640at2759"/>